<name>A0AA38CS12_TAXCH</name>
<evidence type="ECO:0000313" key="11">
    <source>
        <dbReference type="EMBL" id="KAH9304652.1"/>
    </source>
</evidence>
<dbReference type="InterPro" id="IPR003613">
    <property type="entry name" value="Ubox_domain"/>
</dbReference>
<keyword evidence="4" id="KW-0808">Transferase</keyword>
<dbReference type="GO" id="GO:0007166">
    <property type="term" value="P:cell surface receptor signaling pathway"/>
    <property type="evidence" value="ECO:0007669"/>
    <property type="project" value="InterPro"/>
</dbReference>
<keyword evidence="5" id="KW-0677">Repeat</keyword>
<dbReference type="Gene3D" id="1.20.930.20">
    <property type="entry name" value="Adaptor protein Cbl, N-terminal domain"/>
    <property type="match status" value="1"/>
</dbReference>
<feature type="repeat" description="ARM" evidence="8">
    <location>
        <begin position="655"/>
        <end position="697"/>
    </location>
</feature>
<dbReference type="PANTHER" id="PTHR23315:SF7">
    <property type="entry name" value="U-BOX DOMAIN-CONTAINING PROTEIN 4"/>
    <property type="match status" value="1"/>
</dbReference>
<keyword evidence="7" id="KW-0175">Coiled coil</keyword>
<feature type="repeat" description="ARM" evidence="8">
    <location>
        <begin position="696"/>
        <end position="737"/>
    </location>
</feature>
<evidence type="ECO:0000313" key="12">
    <source>
        <dbReference type="Proteomes" id="UP000824469"/>
    </source>
</evidence>
<dbReference type="GO" id="GO:0061630">
    <property type="term" value="F:ubiquitin protein ligase activity"/>
    <property type="evidence" value="ECO:0007669"/>
    <property type="project" value="UniProtKB-EC"/>
</dbReference>
<feature type="region of interest" description="Disordered" evidence="9">
    <location>
        <begin position="379"/>
        <end position="398"/>
    </location>
</feature>
<feature type="domain" description="U-box" evidence="10">
    <location>
        <begin position="243"/>
        <end position="317"/>
    </location>
</feature>
<comment type="caution">
    <text evidence="11">The sequence shown here is derived from an EMBL/GenBank/DDBJ whole genome shotgun (WGS) entry which is preliminary data.</text>
</comment>
<feature type="repeat" description="ARM" evidence="8">
    <location>
        <begin position="573"/>
        <end position="615"/>
    </location>
</feature>
<accession>A0AA38CS12</accession>
<evidence type="ECO:0000256" key="2">
    <source>
        <dbReference type="ARBA" id="ARBA00004906"/>
    </source>
</evidence>
<dbReference type="InterPro" id="IPR059179">
    <property type="entry name" value="MLKL-like_MCAfunc"/>
</dbReference>
<evidence type="ECO:0000256" key="3">
    <source>
        <dbReference type="ARBA" id="ARBA00012483"/>
    </source>
</evidence>
<feature type="compositionally biased region" description="Polar residues" evidence="9">
    <location>
        <begin position="415"/>
        <end position="441"/>
    </location>
</feature>
<dbReference type="Gene3D" id="1.25.10.10">
    <property type="entry name" value="Leucine-rich Repeat Variant"/>
    <property type="match status" value="1"/>
</dbReference>
<dbReference type="PROSITE" id="PS50176">
    <property type="entry name" value="ARM_REPEAT"/>
    <property type="match status" value="4"/>
</dbReference>
<comment type="catalytic activity">
    <reaction evidence="1">
        <text>S-ubiquitinyl-[E2 ubiquitin-conjugating enzyme]-L-cysteine + [acceptor protein]-L-lysine = [E2 ubiquitin-conjugating enzyme]-L-cysteine + N(6)-ubiquitinyl-[acceptor protein]-L-lysine.</text>
        <dbReference type="EC" id="2.3.2.27"/>
    </reaction>
</comment>
<protein>
    <recommendedName>
        <fullName evidence="3">RING-type E3 ubiquitin transferase</fullName>
        <ecNumber evidence="3">2.3.2.27</ecNumber>
    </recommendedName>
</protein>
<feature type="region of interest" description="Disordered" evidence="9">
    <location>
        <begin position="415"/>
        <end position="486"/>
    </location>
</feature>
<dbReference type="SMART" id="SM00185">
    <property type="entry name" value="ARM"/>
    <property type="match status" value="6"/>
</dbReference>
<comment type="pathway">
    <text evidence="2">Protein modification; protein ubiquitination.</text>
</comment>
<dbReference type="InterPro" id="IPR016024">
    <property type="entry name" value="ARM-type_fold"/>
</dbReference>
<dbReference type="InterPro" id="IPR011989">
    <property type="entry name" value="ARM-like"/>
</dbReference>
<dbReference type="PROSITE" id="PS51698">
    <property type="entry name" value="U_BOX"/>
    <property type="match status" value="1"/>
</dbReference>
<dbReference type="CDD" id="cd16664">
    <property type="entry name" value="RING-Ubox_PUB"/>
    <property type="match status" value="1"/>
</dbReference>
<dbReference type="CDD" id="cd21037">
    <property type="entry name" value="MLKL_NTD"/>
    <property type="match status" value="1"/>
</dbReference>
<dbReference type="SUPFAM" id="SSF48371">
    <property type="entry name" value="ARM repeat"/>
    <property type="match status" value="1"/>
</dbReference>
<reference evidence="11 12" key="1">
    <citation type="journal article" date="2021" name="Nat. Plants">
        <title>The Taxus genome provides insights into paclitaxel biosynthesis.</title>
        <authorList>
            <person name="Xiong X."/>
            <person name="Gou J."/>
            <person name="Liao Q."/>
            <person name="Li Y."/>
            <person name="Zhou Q."/>
            <person name="Bi G."/>
            <person name="Li C."/>
            <person name="Du R."/>
            <person name="Wang X."/>
            <person name="Sun T."/>
            <person name="Guo L."/>
            <person name="Liang H."/>
            <person name="Lu P."/>
            <person name="Wu Y."/>
            <person name="Zhang Z."/>
            <person name="Ro D.K."/>
            <person name="Shang Y."/>
            <person name="Huang S."/>
            <person name="Yan J."/>
        </authorList>
    </citation>
    <scope>NUCLEOTIDE SEQUENCE [LARGE SCALE GENOMIC DNA]</scope>
    <source>
        <strain evidence="11">Ta-2019</strain>
    </source>
</reference>
<dbReference type="OMA" id="ASLEHCI"/>
<evidence type="ECO:0000256" key="4">
    <source>
        <dbReference type="ARBA" id="ARBA00022679"/>
    </source>
</evidence>
<dbReference type="Pfam" id="PF25240">
    <property type="entry name" value="PUB2_N"/>
    <property type="match status" value="1"/>
</dbReference>
<dbReference type="Pfam" id="PF04564">
    <property type="entry name" value="U-box"/>
    <property type="match status" value="1"/>
</dbReference>
<gene>
    <name evidence="11" type="ORF">KI387_009056</name>
</gene>
<evidence type="ECO:0000256" key="7">
    <source>
        <dbReference type="ARBA" id="ARBA00023054"/>
    </source>
</evidence>
<dbReference type="FunFam" id="3.30.40.10:FF:000292">
    <property type="entry name" value="RING-type E3 ubiquitin transferase"/>
    <property type="match status" value="1"/>
</dbReference>
<dbReference type="FunFam" id="1.25.10.10:FF:000082">
    <property type="entry name" value="RING-type E3 ubiquitin transferase"/>
    <property type="match status" value="1"/>
</dbReference>
<organism evidence="11 12">
    <name type="scientific">Taxus chinensis</name>
    <name type="common">Chinese yew</name>
    <name type="synonym">Taxus wallichiana var. chinensis</name>
    <dbReference type="NCBI Taxonomy" id="29808"/>
    <lineage>
        <taxon>Eukaryota</taxon>
        <taxon>Viridiplantae</taxon>
        <taxon>Streptophyta</taxon>
        <taxon>Embryophyta</taxon>
        <taxon>Tracheophyta</taxon>
        <taxon>Spermatophyta</taxon>
        <taxon>Pinopsida</taxon>
        <taxon>Pinidae</taxon>
        <taxon>Conifers II</taxon>
        <taxon>Cupressales</taxon>
        <taxon>Taxaceae</taxon>
        <taxon>Taxus</taxon>
    </lineage>
</organism>
<evidence type="ECO:0000259" key="10">
    <source>
        <dbReference type="PROSITE" id="PS51698"/>
    </source>
</evidence>
<dbReference type="SUPFAM" id="SSF57850">
    <property type="entry name" value="RING/U-box"/>
    <property type="match status" value="1"/>
</dbReference>
<dbReference type="InterPro" id="IPR058678">
    <property type="entry name" value="ARM_PUB"/>
</dbReference>
<dbReference type="PANTHER" id="PTHR23315">
    <property type="entry name" value="U BOX DOMAIN-CONTAINING"/>
    <property type="match status" value="1"/>
</dbReference>
<dbReference type="InterPro" id="IPR036537">
    <property type="entry name" value="Adaptor_Cbl_N_dom_sf"/>
</dbReference>
<feature type="repeat" description="ARM" evidence="8">
    <location>
        <begin position="614"/>
        <end position="656"/>
    </location>
</feature>
<dbReference type="SMART" id="SM00504">
    <property type="entry name" value="Ubox"/>
    <property type="match status" value="1"/>
</dbReference>
<dbReference type="InterPro" id="IPR057314">
    <property type="entry name" value="PUB2-4-like_N"/>
</dbReference>
<dbReference type="InterPro" id="IPR013083">
    <property type="entry name" value="Znf_RING/FYVE/PHD"/>
</dbReference>
<evidence type="ECO:0000256" key="6">
    <source>
        <dbReference type="ARBA" id="ARBA00022786"/>
    </source>
</evidence>
<dbReference type="AlphaFoldDB" id="A0AA38CS12"/>
<dbReference type="EMBL" id="JAHRHJ020000008">
    <property type="protein sequence ID" value="KAH9304652.1"/>
    <property type="molecule type" value="Genomic_DNA"/>
</dbReference>
<dbReference type="GO" id="GO:0016567">
    <property type="term" value="P:protein ubiquitination"/>
    <property type="evidence" value="ECO:0007669"/>
    <property type="project" value="InterPro"/>
</dbReference>
<evidence type="ECO:0000256" key="1">
    <source>
        <dbReference type="ARBA" id="ARBA00000900"/>
    </source>
</evidence>
<dbReference type="Pfam" id="PF25598">
    <property type="entry name" value="ARM_PUB"/>
    <property type="match status" value="1"/>
</dbReference>
<dbReference type="Proteomes" id="UP000824469">
    <property type="component" value="Unassembled WGS sequence"/>
</dbReference>
<keyword evidence="6" id="KW-0833">Ubl conjugation pathway</keyword>
<dbReference type="Gene3D" id="3.30.40.10">
    <property type="entry name" value="Zinc/RING finger domain, C3HC4 (zinc finger)"/>
    <property type="match status" value="1"/>
</dbReference>
<keyword evidence="12" id="KW-1185">Reference proteome</keyword>
<feature type="compositionally biased region" description="Polar residues" evidence="9">
    <location>
        <begin position="449"/>
        <end position="464"/>
    </location>
</feature>
<evidence type="ECO:0000256" key="8">
    <source>
        <dbReference type="PROSITE-ProRule" id="PRU00259"/>
    </source>
</evidence>
<dbReference type="InterPro" id="IPR000225">
    <property type="entry name" value="Armadillo"/>
</dbReference>
<evidence type="ECO:0000256" key="9">
    <source>
        <dbReference type="SAM" id="MobiDB-lite"/>
    </source>
</evidence>
<feature type="non-terminal residue" evidence="11">
    <location>
        <position position="1"/>
    </location>
</feature>
<sequence>MPMETLQQLLSNMSLSVQLLSSLAEKARSNRSNCHNLASLLKLLKPLCDDLGKSNIAMTGPVSRALEALDAALSKAKDLAERCGAKSSKIYTVLLSGQFQPKFEGISLKISHILSTLPFASLHLSDDTKSQVEHCVQELKRVKYTCESCDEQIAAEIENILRDQREGLEVDYEKLKVIVEKLELISNQDVLKEASCLEKEKEYARIDKDKQEEDYINQIIDLVKQLCDYMIKLKQTQTEAGVPIPGDFRCPLSLELMSDPVIVASGQTYERAYIQQWLDQGMTTCPKTHQTLSHKNLIPNYTVKALIANWCESNNVPLPEPAKLLLNTSPRNQMQIFDSDSGLLPTSNNSVVKNSASEALCQKEVSPEELGLEKEKLGFFPRSTPEHGEPSTHRSPLNNGEHQIQVAEEITNHVSDQTQGHSRNVSLSSTASSLDDGQTSVGGDAPVSEGNTALSDCSPYSSDVSGELGTPLSTTRSHRSDIGTSRLSERVFHGGRIPNLWGRRTEDRNAMPSIISSSSADTDVDVSSIRLQVERLVEDLQSDSAEIQRAAAGELRLLAKYNMENRITIANCGATRHLVGMLSSLDLKTQENAVTALLNLSINDNNKNEIAAAGAIDPLINVLRVGNPEAKENAAATLFSLSVMEENKIAIGQSGAIPPLVDLLMNGTPRGKKDAATALFNLSILHENKARIVRAGAVKHLIELMDPAAGMVDKAVAVLANLSTIQEGRAAIGEEHGISALVEVVEIGSQRGKENAAAALLQLCTNSNKFRAMVLQEGAIPPLVALSQSGTPRAKEK</sequence>
<proteinExistence type="predicted"/>
<dbReference type="InterPro" id="IPR045210">
    <property type="entry name" value="RING-Ubox_PUB"/>
</dbReference>
<evidence type="ECO:0000256" key="5">
    <source>
        <dbReference type="ARBA" id="ARBA00022737"/>
    </source>
</evidence>
<dbReference type="EC" id="2.3.2.27" evidence="3"/>